<evidence type="ECO:0000256" key="14">
    <source>
        <dbReference type="RuleBase" id="RU000488"/>
    </source>
</evidence>
<dbReference type="FunFam" id="1.50.40.10:FF:000029">
    <property type="entry name" value="Solute carrier family 25 member 28"/>
    <property type="match status" value="1"/>
</dbReference>
<evidence type="ECO:0000256" key="10">
    <source>
        <dbReference type="ARBA" id="ARBA00040418"/>
    </source>
</evidence>
<evidence type="ECO:0000313" key="15">
    <source>
        <dbReference type="EMBL" id="CAF0759586.1"/>
    </source>
</evidence>
<comment type="function">
    <text evidence="9">Mitochondrial iron transporter that specifically mediates iron uptake in developing erythroid cells, thereby playing an essential role in heme biosynthesis.</text>
</comment>
<dbReference type="GO" id="GO:0048250">
    <property type="term" value="P:iron import into the mitochondrion"/>
    <property type="evidence" value="ECO:0007669"/>
    <property type="project" value="TreeGrafter"/>
</dbReference>
<evidence type="ECO:0000256" key="9">
    <source>
        <dbReference type="ARBA" id="ARBA00037061"/>
    </source>
</evidence>
<evidence type="ECO:0000256" key="8">
    <source>
        <dbReference type="ARBA" id="ARBA00023136"/>
    </source>
</evidence>
<comment type="subcellular location">
    <subcellularLocation>
        <location evidence="1">Mitochondrion membrane</location>
        <topology evidence="1">Multi-pass membrane protein</topology>
    </subcellularLocation>
</comment>
<keyword evidence="6" id="KW-1133">Transmembrane helix</keyword>
<reference evidence="15" key="1">
    <citation type="submission" date="2021-02" db="EMBL/GenBank/DDBJ databases">
        <authorList>
            <person name="Nowell W R."/>
        </authorList>
    </citation>
    <scope>NUCLEOTIDE SEQUENCE</scope>
</reference>
<keyword evidence="7" id="KW-0496">Mitochondrion</keyword>
<evidence type="ECO:0000256" key="6">
    <source>
        <dbReference type="ARBA" id="ARBA00022989"/>
    </source>
</evidence>
<evidence type="ECO:0000256" key="4">
    <source>
        <dbReference type="ARBA" id="ARBA00022496"/>
    </source>
</evidence>
<keyword evidence="4" id="KW-0406">Ion transport</keyword>
<evidence type="ECO:0000313" key="16">
    <source>
        <dbReference type="EMBL" id="CAF3540275.1"/>
    </source>
</evidence>
<evidence type="ECO:0000256" key="13">
    <source>
        <dbReference type="PROSITE-ProRule" id="PRU00282"/>
    </source>
</evidence>
<feature type="repeat" description="Solcar" evidence="13">
    <location>
        <begin position="202"/>
        <end position="305"/>
    </location>
</feature>
<dbReference type="EMBL" id="CAJNOQ010000120">
    <property type="protein sequence ID" value="CAF0759586.1"/>
    <property type="molecule type" value="Genomic_DNA"/>
</dbReference>
<keyword evidence="4" id="KW-0410">Iron transport</keyword>
<name>A0A813PSK3_9BILA</name>
<dbReference type="PANTHER" id="PTHR45758:SF4">
    <property type="entry name" value="MITOFERRIN-1"/>
    <property type="match status" value="1"/>
</dbReference>
<evidence type="ECO:0000256" key="7">
    <source>
        <dbReference type="ARBA" id="ARBA00023128"/>
    </source>
</evidence>
<dbReference type="AlphaFoldDB" id="A0A813PSK3"/>
<keyword evidence="4" id="KW-0408">Iron</keyword>
<dbReference type="Pfam" id="PF00153">
    <property type="entry name" value="Mito_carr"/>
    <property type="match status" value="3"/>
</dbReference>
<evidence type="ECO:0000256" key="12">
    <source>
        <dbReference type="ARBA" id="ARBA00041894"/>
    </source>
</evidence>
<dbReference type="InterPro" id="IPR018108">
    <property type="entry name" value="MCP_transmembrane"/>
</dbReference>
<dbReference type="PANTHER" id="PTHR45758">
    <property type="entry name" value="MITOFERRIN-1-RELATED"/>
    <property type="match status" value="1"/>
</dbReference>
<evidence type="ECO:0000256" key="3">
    <source>
        <dbReference type="ARBA" id="ARBA00022448"/>
    </source>
</evidence>
<dbReference type="Gene3D" id="1.50.40.10">
    <property type="entry name" value="Mitochondrial carrier domain"/>
    <property type="match status" value="2"/>
</dbReference>
<dbReference type="OrthoDB" id="43906at2759"/>
<protein>
    <recommendedName>
        <fullName evidence="10">Mitoferrin-1</fullName>
    </recommendedName>
    <alternativeName>
        <fullName evidence="11">Mitochondrial iron transporter 1</fullName>
    </alternativeName>
    <alternativeName>
        <fullName evidence="12">Solute carrier family 25 member 37</fullName>
    </alternativeName>
</protein>
<evidence type="ECO:0000256" key="1">
    <source>
        <dbReference type="ARBA" id="ARBA00004225"/>
    </source>
</evidence>
<dbReference type="EMBL" id="CAJOBC010000120">
    <property type="protein sequence ID" value="CAF3540275.1"/>
    <property type="molecule type" value="Genomic_DNA"/>
</dbReference>
<keyword evidence="5 13" id="KW-0812">Transmembrane</keyword>
<sequence>MACHDEYECLPDTVHPVVHASAGALAGIGEHCVMYPVDVVKTRMQCINPDPHAKYRGITHAMREIITHEGIFRPVRGMHVVALAAGPAHALYFSSYEKLKIIFSGNLQAGHNPIANGLAGCFATLFHDAMMVPADAIKQRLQIYNSPYSGAIDCLRKVARSEGLTALYRSYTTQLTMNIPFHSVHLITYELLQDTLNYDRTYDPLSHVISGGGAGAIASAFTTPLDVCKTLLNIQDCLPQHSSSTTTSTSTAIKSSPANGLFTAIRYIYTNGGILAFFKGLTPRVLYQVPSTAVAWSVYEFFKHFLSAPTTKTVSAGDLISDDQTKLSNQITDTRHMTTSSHPHHTQPHSHSILHLLSTSTTHVPK</sequence>
<evidence type="ECO:0000256" key="2">
    <source>
        <dbReference type="ARBA" id="ARBA00006375"/>
    </source>
</evidence>
<comment type="caution">
    <text evidence="15">The sequence shown here is derived from an EMBL/GenBank/DDBJ whole genome shotgun (WGS) entry which is preliminary data.</text>
</comment>
<gene>
    <name evidence="15" type="ORF">GPM918_LOCUS1308</name>
    <name evidence="16" type="ORF">SRO942_LOCUS1308</name>
</gene>
<keyword evidence="8 13" id="KW-0472">Membrane</keyword>
<dbReference type="PROSITE" id="PS50920">
    <property type="entry name" value="SOLCAR"/>
    <property type="match status" value="3"/>
</dbReference>
<dbReference type="GO" id="GO:0031966">
    <property type="term" value="C:mitochondrial membrane"/>
    <property type="evidence" value="ECO:0007669"/>
    <property type="project" value="UniProtKB-SubCell"/>
</dbReference>
<evidence type="ECO:0000313" key="17">
    <source>
        <dbReference type="Proteomes" id="UP000663829"/>
    </source>
</evidence>
<dbReference type="GO" id="GO:0015093">
    <property type="term" value="F:ferrous iron transmembrane transporter activity"/>
    <property type="evidence" value="ECO:0007669"/>
    <property type="project" value="TreeGrafter"/>
</dbReference>
<dbReference type="InterPro" id="IPR023395">
    <property type="entry name" value="MCP_dom_sf"/>
</dbReference>
<feature type="repeat" description="Solcar" evidence="13">
    <location>
        <begin position="14"/>
        <end position="102"/>
    </location>
</feature>
<keyword evidence="17" id="KW-1185">Reference proteome</keyword>
<dbReference type="Proteomes" id="UP000681722">
    <property type="component" value="Unassembled WGS sequence"/>
</dbReference>
<accession>A0A813PSK3</accession>
<keyword evidence="3 14" id="KW-0813">Transport</keyword>
<feature type="repeat" description="Solcar" evidence="13">
    <location>
        <begin position="111"/>
        <end position="195"/>
    </location>
</feature>
<comment type="similarity">
    <text evidence="2 14">Belongs to the mitochondrial carrier (TC 2.A.29) family.</text>
</comment>
<proteinExistence type="inferred from homology"/>
<organism evidence="15 17">
    <name type="scientific">Didymodactylos carnosus</name>
    <dbReference type="NCBI Taxonomy" id="1234261"/>
    <lineage>
        <taxon>Eukaryota</taxon>
        <taxon>Metazoa</taxon>
        <taxon>Spiralia</taxon>
        <taxon>Gnathifera</taxon>
        <taxon>Rotifera</taxon>
        <taxon>Eurotatoria</taxon>
        <taxon>Bdelloidea</taxon>
        <taxon>Philodinida</taxon>
        <taxon>Philodinidae</taxon>
        <taxon>Didymodactylos</taxon>
    </lineage>
</organism>
<evidence type="ECO:0000256" key="5">
    <source>
        <dbReference type="ARBA" id="ARBA00022692"/>
    </source>
</evidence>
<evidence type="ECO:0000256" key="11">
    <source>
        <dbReference type="ARBA" id="ARBA00041873"/>
    </source>
</evidence>
<dbReference type="SUPFAM" id="SSF103506">
    <property type="entry name" value="Mitochondrial carrier"/>
    <property type="match status" value="1"/>
</dbReference>
<dbReference type="Proteomes" id="UP000663829">
    <property type="component" value="Unassembled WGS sequence"/>
</dbReference>